<dbReference type="UniPathway" id="UPA00140">
    <property type="reaction ID" value="UER00206"/>
</dbReference>
<dbReference type="NCBIfam" id="TIGR00434">
    <property type="entry name" value="cysH"/>
    <property type="match status" value="1"/>
</dbReference>
<evidence type="ECO:0000256" key="3">
    <source>
        <dbReference type="HAMAP-Rule" id="MF_00063"/>
    </source>
</evidence>
<comment type="caution">
    <text evidence="3">Lacks conserved residue(s) required for the propagation of feature annotation.</text>
</comment>
<dbReference type="InterPro" id="IPR011800">
    <property type="entry name" value="PAPS_reductase_CysH"/>
</dbReference>
<dbReference type="EMBL" id="BBPA01000068">
    <property type="protein sequence ID" value="GAL95190.1"/>
    <property type="molecule type" value="Genomic_DNA"/>
</dbReference>
<dbReference type="RefSeq" id="WP_045361446.1">
    <property type="nucleotide sequence ID" value="NZ_BBPA01000068.1"/>
</dbReference>
<feature type="domain" description="Phosphoadenosine phosphosulphate reductase" evidence="4">
    <location>
        <begin position="61"/>
        <end position="234"/>
    </location>
</feature>
<protein>
    <recommendedName>
        <fullName evidence="3">Phosphoadenosine 5'-phosphosulfate reductase</fullName>
        <shortName evidence="3">PAPS reductase</shortName>
        <ecNumber evidence="3">1.8.4.8</ecNumber>
    </recommendedName>
    <alternativeName>
        <fullName evidence="3">3'-phosphoadenylylsulfate reductase</fullName>
    </alternativeName>
    <alternativeName>
        <fullName evidence="3">PAPS reductase, thioredoxin dependent</fullName>
    </alternativeName>
    <alternativeName>
        <fullName evidence="3">PAPS sulfotransferase</fullName>
    </alternativeName>
    <alternativeName>
        <fullName evidence="3">PAdoPS reductase</fullName>
    </alternativeName>
</protein>
<comment type="pathway">
    <text evidence="3">Sulfur metabolism; hydrogen sulfide biosynthesis; sulfite from sulfate: step 3/3.</text>
</comment>
<dbReference type="PANTHER" id="PTHR46509">
    <property type="entry name" value="PHOSPHOADENOSINE PHOSPHOSULFATE REDUCTASE"/>
    <property type="match status" value="1"/>
</dbReference>
<evidence type="ECO:0000256" key="1">
    <source>
        <dbReference type="ARBA" id="ARBA00009732"/>
    </source>
</evidence>
<name>A0A0A1VZK7_MICAE</name>
<dbReference type="InterPro" id="IPR014729">
    <property type="entry name" value="Rossmann-like_a/b/a_fold"/>
</dbReference>
<dbReference type="GO" id="GO:0005737">
    <property type="term" value="C:cytoplasm"/>
    <property type="evidence" value="ECO:0007669"/>
    <property type="project" value="UniProtKB-SubCell"/>
</dbReference>
<dbReference type="PIRSF" id="PIRSF000857">
    <property type="entry name" value="PAPS_reductase"/>
    <property type="match status" value="1"/>
</dbReference>
<dbReference type="Pfam" id="PF01507">
    <property type="entry name" value="PAPS_reduct"/>
    <property type="match status" value="1"/>
</dbReference>
<proteinExistence type="inferred from homology"/>
<dbReference type="CDD" id="cd23945">
    <property type="entry name" value="PAPS_reductase"/>
    <property type="match status" value="1"/>
</dbReference>
<keyword evidence="3" id="KW-0963">Cytoplasm</keyword>
<feature type="active site" description="Nucleophile; cysteine thiosulfonate intermediate" evidence="3">
    <location>
        <position position="254"/>
    </location>
</feature>
<dbReference type="Gene3D" id="3.40.50.620">
    <property type="entry name" value="HUPs"/>
    <property type="match status" value="1"/>
</dbReference>
<dbReference type="NCBIfam" id="NF002537">
    <property type="entry name" value="PRK02090.1"/>
    <property type="match status" value="1"/>
</dbReference>
<gene>
    <name evidence="3" type="primary">cysH</name>
    <name evidence="5" type="ORF">N44_04045</name>
</gene>
<comment type="caution">
    <text evidence="5">The sequence shown here is derived from an EMBL/GenBank/DDBJ whole genome shotgun (WGS) entry which is preliminary data.</text>
</comment>
<dbReference type="SUPFAM" id="SSF52402">
    <property type="entry name" value="Adenine nucleotide alpha hydrolases-like"/>
    <property type="match status" value="1"/>
</dbReference>
<evidence type="ECO:0000313" key="5">
    <source>
        <dbReference type="EMBL" id="GAL95190.1"/>
    </source>
</evidence>
<organism evidence="5 6">
    <name type="scientific">Microcystis aeruginosa NIES-44</name>
    <dbReference type="NCBI Taxonomy" id="449439"/>
    <lineage>
        <taxon>Bacteria</taxon>
        <taxon>Bacillati</taxon>
        <taxon>Cyanobacteriota</taxon>
        <taxon>Cyanophyceae</taxon>
        <taxon>Oscillatoriophycideae</taxon>
        <taxon>Chroococcales</taxon>
        <taxon>Microcystaceae</taxon>
        <taxon>Microcystis</taxon>
    </lineage>
</organism>
<evidence type="ECO:0000313" key="6">
    <source>
        <dbReference type="Proteomes" id="UP000030321"/>
    </source>
</evidence>
<dbReference type="PANTHER" id="PTHR46509:SF1">
    <property type="entry name" value="PHOSPHOADENOSINE PHOSPHOSULFATE REDUCTASE"/>
    <property type="match status" value="1"/>
</dbReference>
<dbReference type="EC" id="1.8.4.8" evidence="3"/>
<dbReference type="InterPro" id="IPR004511">
    <property type="entry name" value="PAPS/APS_Rdtase"/>
</dbReference>
<dbReference type="GO" id="GO:0004604">
    <property type="term" value="F:phosphoadenylyl-sulfate reductase (thioredoxin) activity"/>
    <property type="evidence" value="ECO:0007669"/>
    <property type="project" value="UniProtKB-UniRule"/>
</dbReference>
<evidence type="ECO:0000256" key="2">
    <source>
        <dbReference type="ARBA" id="ARBA00023002"/>
    </source>
</evidence>
<comment type="similarity">
    <text evidence="1 3">Belongs to the PAPS reductase family. CysH subfamily.</text>
</comment>
<dbReference type="AlphaFoldDB" id="A0A0A1VZK7"/>
<comment type="function">
    <text evidence="3">Catalyzes the formation of sulfite from phosphoadenosine 5'-phosphosulfate (PAPS) using thioredoxin as an electron donor.</text>
</comment>
<dbReference type="InterPro" id="IPR002500">
    <property type="entry name" value="PAPS_reduct_dom"/>
</dbReference>
<dbReference type="GO" id="GO:0019379">
    <property type="term" value="P:sulfate assimilation, phosphoadenylyl sulfate reduction by phosphoadenylyl-sulfate reductase (thioredoxin)"/>
    <property type="evidence" value="ECO:0007669"/>
    <property type="project" value="UniProtKB-UniRule"/>
</dbReference>
<sequence length="273" mass="30926">MPDLHLLNSHPQALETAFIPTADRSFAYPLSLDLATINQRFDSANAAEIVAWAAATFGEGLVMSTSFGIQAAVMLHLVTAIIPDIPVIWIDTGYLPPETYQFAEDLSQRLHLNLKVYQSSLSPARMEAIHGKLWSNNDLDSLNLYDKIRKVEPMQRALKELKATAWLAGLRRDQTDHRKTLQWVNQQGERYKILPILDWNAKTIYQYLTKYDLPYHPYFDLGYVSVGDWHSSRPLTADDSNERDTRFKGLKQECGLHLPLTPGEAQSLDASSL</sequence>
<reference evidence="6" key="1">
    <citation type="journal article" date="2015" name="Genome">
        <title>Whole Genome Sequence of the Non-Microcystin-Producing Microcystis aeruginosa Strain NIES-44.</title>
        <authorList>
            <person name="Okano K."/>
            <person name="Miyata N."/>
            <person name="Ozaki Y."/>
        </authorList>
    </citation>
    <scope>NUCLEOTIDE SEQUENCE [LARGE SCALE GENOMIC DNA]</scope>
    <source>
        <strain evidence="6">NIES-44</strain>
    </source>
</reference>
<dbReference type="Proteomes" id="UP000030321">
    <property type="component" value="Unassembled WGS sequence"/>
</dbReference>
<comment type="catalytic activity">
    <reaction evidence="3">
        <text>[thioredoxin]-disulfide + sulfite + adenosine 3',5'-bisphosphate + 2 H(+) = [thioredoxin]-dithiol + 3'-phosphoadenylyl sulfate</text>
        <dbReference type="Rhea" id="RHEA:11724"/>
        <dbReference type="Rhea" id="RHEA-COMP:10698"/>
        <dbReference type="Rhea" id="RHEA-COMP:10700"/>
        <dbReference type="ChEBI" id="CHEBI:15378"/>
        <dbReference type="ChEBI" id="CHEBI:17359"/>
        <dbReference type="ChEBI" id="CHEBI:29950"/>
        <dbReference type="ChEBI" id="CHEBI:50058"/>
        <dbReference type="ChEBI" id="CHEBI:58339"/>
        <dbReference type="ChEBI" id="CHEBI:58343"/>
        <dbReference type="EC" id="1.8.4.8"/>
    </reaction>
</comment>
<keyword evidence="2 3" id="KW-0560">Oxidoreductase</keyword>
<evidence type="ECO:0000259" key="4">
    <source>
        <dbReference type="Pfam" id="PF01507"/>
    </source>
</evidence>
<dbReference type="NCBIfam" id="TIGR02057">
    <property type="entry name" value="PAPS_reductase"/>
    <property type="match status" value="1"/>
</dbReference>
<comment type="subcellular location">
    <subcellularLocation>
        <location evidence="3">Cytoplasm</location>
    </subcellularLocation>
</comment>
<dbReference type="HAMAP" id="MF_00063">
    <property type="entry name" value="CysH"/>
    <property type="match status" value="1"/>
</dbReference>
<dbReference type="GO" id="GO:0070814">
    <property type="term" value="P:hydrogen sulfide biosynthetic process"/>
    <property type="evidence" value="ECO:0007669"/>
    <property type="project" value="UniProtKB-UniRule"/>
</dbReference>
<accession>A0A0A1VZK7</accession>